<reference evidence="1 2" key="1">
    <citation type="submission" date="2011-02" db="EMBL/GenBank/DDBJ databases">
        <authorList>
            <person name="Nelson K.E."/>
            <person name="Sutton G."/>
            <person name="Torralba M."/>
            <person name="Durkin S."/>
            <person name="Harkins D."/>
            <person name="Montgomery R."/>
            <person name="Ziemer C."/>
            <person name="Klaassens E."/>
            <person name="Ocuiv P."/>
            <person name="Morrison M."/>
        </authorList>
    </citation>
    <scope>NUCLEOTIDE SEQUENCE [LARGE SCALE GENOMIC DNA]</scope>
    <source>
        <strain evidence="1 2">8</strain>
    </source>
</reference>
<evidence type="ECO:0000313" key="2">
    <source>
        <dbReference type="Proteomes" id="UP000004259"/>
    </source>
</evidence>
<sequence length="45" mass="5529">MLISKYLFYFIILHFFRKIKTFSEYFFDFAAKIFLQTKIICPPVV</sequence>
<organism evidence="1 2">
    <name type="scientific">Ruminococcus albus 8</name>
    <dbReference type="NCBI Taxonomy" id="246199"/>
    <lineage>
        <taxon>Bacteria</taxon>
        <taxon>Bacillati</taxon>
        <taxon>Bacillota</taxon>
        <taxon>Clostridia</taxon>
        <taxon>Eubacteriales</taxon>
        <taxon>Oscillospiraceae</taxon>
        <taxon>Ruminococcus</taxon>
    </lineage>
</organism>
<keyword evidence="2" id="KW-1185">Reference proteome</keyword>
<gene>
    <name evidence="1" type="ORF">CUS_7401</name>
</gene>
<name>E9S825_RUMAL</name>
<evidence type="ECO:0000313" key="1">
    <source>
        <dbReference type="EMBL" id="EGC04569.1"/>
    </source>
</evidence>
<accession>E9S825</accession>
<proteinExistence type="predicted"/>
<dbReference type="EMBL" id="ADKM02000018">
    <property type="protein sequence ID" value="EGC04569.1"/>
    <property type="molecule type" value="Genomic_DNA"/>
</dbReference>
<dbReference type="AlphaFoldDB" id="E9S825"/>
<comment type="caution">
    <text evidence="1">The sequence shown here is derived from an EMBL/GenBank/DDBJ whole genome shotgun (WGS) entry which is preliminary data.</text>
</comment>
<dbReference type="Proteomes" id="UP000004259">
    <property type="component" value="Unassembled WGS sequence"/>
</dbReference>
<protein>
    <submittedName>
        <fullName evidence="1">Uncharacterized protein</fullName>
    </submittedName>
</protein>
<dbReference type="STRING" id="246199.CUS_7401"/>